<keyword evidence="2" id="KW-1185">Reference proteome</keyword>
<proteinExistence type="predicted"/>
<evidence type="ECO:0000313" key="1">
    <source>
        <dbReference type="EMBL" id="MBE9663014.1"/>
    </source>
</evidence>
<dbReference type="AlphaFoldDB" id="A0A929L1Z5"/>
<evidence type="ECO:0000313" key="2">
    <source>
        <dbReference type="Proteomes" id="UP000622475"/>
    </source>
</evidence>
<dbReference type="EMBL" id="JADFFL010000005">
    <property type="protein sequence ID" value="MBE9663014.1"/>
    <property type="molecule type" value="Genomic_DNA"/>
</dbReference>
<comment type="caution">
    <text evidence="1">The sequence shown here is derived from an EMBL/GenBank/DDBJ whole genome shotgun (WGS) entry which is preliminary data.</text>
</comment>
<organism evidence="1 2">
    <name type="scientific">Mucilaginibacter myungsuensis</name>
    <dbReference type="NCBI Taxonomy" id="649104"/>
    <lineage>
        <taxon>Bacteria</taxon>
        <taxon>Pseudomonadati</taxon>
        <taxon>Bacteroidota</taxon>
        <taxon>Sphingobacteriia</taxon>
        <taxon>Sphingobacteriales</taxon>
        <taxon>Sphingobacteriaceae</taxon>
        <taxon>Mucilaginibacter</taxon>
    </lineage>
</organism>
<gene>
    <name evidence="1" type="ORF">IRJ16_14080</name>
</gene>
<protein>
    <submittedName>
        <fullName evidence="1">Uncharacterized protein</fullName>
    </submittedName>
</protein>
<dbReference type="RefSeq" id="WP_194112246.1">
    <property type="nucleotide sequence ID" value="NZ_JADFFL010000005.1"/>
</dbReference>
<dbReference type="Proteomes" id="UP000622475">
    <property type="component" value="Unassembled WGS sequence"/>
</dbReference>
<name>A0A929L1Z5_9SPHI</name>
<accession>A0A929L1Z5</accession>
<reference evidence="1" key="1">
    <citation type="submission" date="2020-10" db="EMBL/GenBank/DDBJ databases">
        <title>Mucilaginibacter mali sp. nov., isolated from rhizosphere soil of apple orchard.</title>
        <authorList>
            <person name="Lee J.-S."/>
            <person name="Kim H.S."/>
            <person name="Kim J.-S."/>
        </authorList>
    </citation>
    <scope>NUCLEOTIDE SEQUENCE</scope>
    <source>
        <strain evidence="1">KCTC 22746</strain>
    </source>
</reference>
<sequence>MHIHDGLGTTMPPDKEVLLIYFDQKGEGGLADDFFNEHDARGWKTPTGGTIYNWKVCAAEWIYNHRQEVKRRFRQSPFNSESF</sequence>